<comment type="caution">
    <text evidence="1">The sequence shown here is derived from an EMBL/GenBank/DDBJ whole genome shotgun (WGS) entry which is preliminary data.</text>
</comment>
<dbReference type="EMBL" id="RBIL01000001">
    <property type="protein sequence ID" value="RKQ90514.1"/>
    <property type="molecule type" value="Genomic_DNA"/>
</dbReference>
<name>A0A660LBV6_9ACTN</name>
<accession>A0A660LBV6</accession>
<evidence type="ECO:0000313" key="1">
    <source>
        <dbReference type="EMBL" id="RKQ90514.1"/>
    </source>
</evidence>
<dbReference type="RefSeq" id="WP_121247251.1">
    <property type="nucleotide sequence ID" value="NZ_RBIL01000001.1"/>
</dbReference>
<gene>
    <name evidence="1" type="ORF">C8N24_0319</name>
</gene>
<reference evidence="1 2" key="1">
    <citation type="submission" date="2018-10" db="EMBL/GenBank/DDBJ databases">
        <title>Genomic Encyclopedia of Archaeal and Bacterial Type Strains, Phase II (KMG-II): from individual species to whole genera.</title>
        <authorList>
            <person name="Goeker M."/>
        </authorList>
    </citation>
    <scope>NUCLEOTIDE SEQUENCE [LARGE SCALE GENOMIC DNA]</scope>
    <source>
        <strain evidence="1 2">DSM 14954</strain>
    </source>
</reference>
<dbReference type="AlphaFoldDB" id="A0A660LBV6"/>
<sequence>MNEPVVITTARVTEPKAVCACEHHLSKHKVRRGTDRRYVVPCNVKGCACVEYRDRRAPAP</sequence>
<dbReference type="OrthoDB" id="4554014at2"/>
<evidence type="ECO:0000313" key="2">
    <source>
        <dbReference type="Proteomes" id="UP000278962"/>
    </source>
</evidence>
<organism evidence="1 2">
    <name type="scientific">Solirubrobacter pauli</name>
    <dbReference type="NCBI Taxonomy" id="166793"/>
    <lineage>
        <taxon>Bacteria</taxon>
        <taxon>Bacillati</taxon>
        <taxon>Actinomycetota</taxon>
        <taxon>Thermoleophilia</taxon>
        <taxon>Solirubrobacterales</taxon>
        <taxon>Solirubrobacteraceae</taxon>
        <taxon>Solirubrobacter</taxon>
    </lineage>
</organism>
<dbReference type="Proteomes" id="UP000278962">
    <property type="component" value="Unassembled WGS sequence"/>
</dbReference>
<proteinExistence type="predicted"/>
<keyword evidence="2" id="KW-1185">Reference proteome</keyword>
<protein>
    <submittedName>
        <fullName evidence="1">Uncharacterized protein</fullName>
    </submittedName>
</protein>